<dbReference type="RefSeq" id="WP_349213953.1">
    <property type="nucleotide sequence ID" value="NZ_JBBMFA010000002.1"/>
</dbReference>
<dbReference type="SUPFAM" id="SSF51735">
    <property type="entry name" value="NAD(P)-binding Rossmann-fold domains"/>
    <property type="match status" value="1"/>
</dbReference>
<evidence type="ECO:0000313" key="2">
    <source>
        <dbReference type="EMBL" id="MEQ2518837.1"/>
    </source>
</evidence>
<organism evidence="2 3">
    <name type="scientific">Ruthenibacterium intestinale</name>
    <dbReference type="NCBI Taxonomy" id="3133163"/>
    <lineage>
        <taxon>Bacteria</taxon>
        <taxon>Bacillati</taxon>
        <taxon>Bacillota</taxon>
        <taxon>Clostridia</taxon>
        <taxon>Eubacteriales</taxon>
        <taxon>Oscillospiraceae</taxon>
        <taxon>Ruthenibacterium</taxon>
    </lineage>
</organism>
<dbReference type="Pfam" id="PF01370">
    <property type="entry name" value="Epimerase"/>
    <property type="match status" value="1"/>
</dbReference>
<feature type="domain" description="NAD-dependent epimerase/dehydratase" evidence="1">
    <location>
        <begin position="93"/>
        <end position="216"/>
    </location>
</feature>
<dbReference type="CDD" id="cd05265">
    <property type="entry name" value="SDR_a1"/>
    <property type="match status" value="1"/>
</dbReference>
<reference evidence="2 3" key="1">
    <citation type="submission" date="2024-03" db="EMBL/GenBank/DDBJ databases">
        <title>Human intestinal bacterial collection.</title>
        <authorList>
            <person name="Pauvert C."/>
            <person name="Hitch T.C.A."/>
            <person name="Clavel T."/>
        </authorList>
    </citation>
    <scope>NUCLEOTIDE SEQUENCE [LARGE SCALE GENOMIC DNA]</scope>
    <source>
        <strain evidence="2 3">CLA-JM-H11</strain>
    </source>
</reference>
<name>A0ABV1GAY6_9FIRM</name>
<evidence type="ECO:0000259" key="1">
    <source>
        <dbReference type="Pfam" id="PF01370"/>
    </source>
</evidence>
<dbReference type="InterPro" id="IPR050177">
    <property type="entry name" value="Lipid_A_modif_metabolic_enz"/>
</dbReference>
<dbReference type="PANTHER" id="PTHR43245">
    <property type="entry name" value="BIFUNCTIONAL POLYMYXIN RESISTANCE PROTEIN ARNA"/>
    <property type="match status" value="1"/>
</dbReference>
<protein>
    <submittedName>
        <fullName evidence="2">SDR family oxidoreductase</fullName>
    </submittedName>
</protein>
<dbReference type="EMBL" id="JBBMFA010000002">
    <property type="protein sequence ID" value="MEQ2518837.1"/>
    <property type="molecule type" value="Genomic_DNA"/>
</dbReference>
<accession>A0ABV1GAY6</accession>
<sequence length="340" mass="37338">MKRALFLGGTGTISQSVCALAARRGWQLTLVNRGSCMDRVPEGAQVLCADVRDPDALARVLAGRTFDVVADFIAFTPDHVRRDMDLFDGRTGQYLFVSSASAYQKPLAALPITESTPLVNPFWQYSRDKIACEEALNARMRETGFPVTIVRPSHTYCERKAPVALHGTRGNWQVLARMREGKPTIIPGDGTSLWTATHASDFAKGFVGLMGNPRALGSAVHITSDEALSWNRIYEILAGALGVELHPVHIATDFLVACQDEYDLNGDLHGDKCANVLFDNTKIKRLVPDFVCTVSMAEGIRQAVEYMCAHPECQEPDPVFDRWCDRVCAAYQAGLAAFQA</sequence>
<proteinExistence type="predicted"/>
<evidence type="ECO:0000313" key="3">
    <source>
        <dbReference type="Proteomes" id="UP001477672"/>
    </source>
</evidence>
<dbReference type="Gene3D" id="3.40.50.720">
    <property type="entry name" value="NAD(P)-binding Rossmann-like Domain"/>
    <property type="match status" value="1"/>
</dbReference>
<comment type="caution">
    <text evidence="2">The sequence shown here is derived from an EMBL/GenBank/DDBJ whole genome shotgun (WGS) entry which is preliminary data.</text>
</comment>
<dbReference type="Proteomes" id="UP001477672">
    <property type="component" value="Unassembled WGS sequence"/>
</dbReference>
<dbReference type="InterPro" id="IPR001509">
    <property type="entry name" value="Epimerase_deHydtase"/>
</dbReference>
<dbReference type="InterPro" id="IPR036291">
    <property type="entry name" value="NAD(P)-bd_dom_sf"/>
</dbReference>
<keyword evidence="3" id="KW-1185">Reference proteome</keyword>
<gene>
    <name evidence="2" type="ORF">WMO24_00030</name>
</gene>